<comment type="similarity">
    <text evidence="1">Belongs to the annexin family.</text>
</comment>
<keyword evidence="5" id="KW-1185">Reference proteome</keyword>
<dbReference type="FunFam" id="1.10.220.10:FF:000001">
    <property type="entry name" value="Annexin"/>
    <property type="match status" value="1"/>
</dbReference>
<sequence length="327" mass="37594">MSTIRSPIVPIKPNEDSLNIHRALRGLIYDAGAIIDILAYRNAVQRSQIIVVYKNMFEEDLCKVIKSKLHFHFKKAVLMWMRDPFERDARILRKALRANRSSQRSYVLAEVFSTKSSDDLLSTAKSYHSLYKRSLQTDIEASLSGSCQKMCKKYIMQLFMQYLVRNKSHAVDLEQHVAEEKANMLHKLVSTDINETSLIETLTSDDPRQLCRVLDAYKSMYGRDISEVFEENSKKGNTEFCKTVGIIFRCLSCSENYFAKVLYKSMKGTGTDDDTLIRIIVTHAETDLAHIKAAFVQRYKVSLSSMIRSDTTYKYRKFLLALVGEDS</sequence>
<dbReference type="InterPro" id="IPR018502">
    <property type="entry name" value="Annexin_repeat"/>
</dbReference>
<dbReference type="InterPro" id="IPR001464">
    <property type="entry name" value="Annexin"/>
</dbReference>
<dbReference type="AlphaFoldDB" id="A0A8T2SXE9"/>
<name>A0A8T2SXE9_CERRI</name>
<dbReference type="PANTHER" id="PTHR10502:SF102">
    <property type="entry name" value="ANNEXIN B11"/>
    <property type="match status" value="1"/>
</dbReference>
<dbReference type="EMBL" id="CM035422">
    <property type="protein sequence ID" value="KAH7373065.1"/>
    <property type="molecule type" value="Genomic_DNA"/>
</dbReference>
<dbReference type="OrthoDB" id="37886at2759"/>
<dbReference type="OMA" id="HDIESRT"/>
<evidence type="ECO:0008006" key="6">
    <source>
        <dbReference type="Google" id="ProtNLM"/>
    </source>
</evidence>
<dbReference type="GO" id="GO:0005737">
    <property type="term" value="C:cytoplasm"/>
    <property type="evidence" value="ECO:0007669"/>
    <property type="project" value="TreeGrafter"/>
</dbReference>
<dbReference type="SUPFAM" id="SSF47874">
    <property type="entry name" value="Annexin"/>
    <property type="match status" value="1"/>
</dbReference>
<dbReference type="GO" id="GO:0005509">
    <property type="term" value="F:calcium ion binding"/>
    <property type="evidence" value="ECO:0007669"/>
    <property type="project" value="InterPro"/>
</dbReference>
<protein>
    <recommendedName>
        <fullName evidence="6">Annexin</fullName>
    </recommendedName>
</protein>
<dbReference type="GO" id="GO:0006950">
    <property type="term" value="P:response to stress"/>
    <property type="evidence" value="ECO:0007669"/>
    <property type="project" value="UniProtKB-ARBA"/>
</dbReference>
<proteinExistence type="inferred from homology"/>
<evidence type="ECO:0000256" key="1">
    <source>
        <dbReference type="ARBA" id="ARBA00007831"/>
    </source>
</evidence>
<keyword evidence="2" id="KW-0677">Repeat</keyword>
<dbReference type="GO" id="GO:0005544">
    <property type="term" value="F:calcium-dependent phospholipid binding"/>
    <property type="evidence" value="ECO:0007669"/>
    <property type="project" value="InterPro"/>
</dbReference>
<dbReference type="PRINTS" id="PR00196">
    <property type="entry name" value="ANNEXIN"/>
</dbReference>
<dbReference type="Pfam" id="PF00191">
    <property type="entry name" value="Annexin"/>
    <property type="match status" value="4"/>
</dbReference>
<dbReference type="PROSITE" id="PS51897">
    <property type="entry name" value="ANNEXIN_2"/>
    <property type="match status" value="3"/>
</dbReference>
<comment type="caution">
    <text evidence="4">The sequence shown here is derived from an EMBL/GenBank/DDBJ whole genome shotgun (WGS) entry which is preliminary data.</text>
</comment>
<dbReference type="SMART" id="SM00335">
    <property type="entry name" value="ANX"/>
    <property type="match status" value="3"/>
</dbReference>
<evidence type="ECO:0000256" key="3">
    <source>
        <dbReference type="ARBA" id="ARBA00023216"/>
    </source>
</evidence>
<dbReference type="Proteomes" id="UP000825935">
    <property type="component" value="Chromosome 17"/>
</dbReference>
<gene>
    <name evidence="4" type="ORF">KP509_17G035300</name>
</gene>
<dbReference type="InterPro" id="IPR037104">
    <property type="entry name" value="Annexin_sf"/>
</dbReference>
<reference evidence="4" key="1">
    <citation type="submission" date="2021-08" db="EMBL/GenBank/DDBJ databases">
        <title>WGS assembly of Ceratopteris richardii.</title>
        <authorList>
            <person name="Marchant D.B."/>
            <person name="Chen G."/>
            <person name="Jenkins J."/>
            <person name="Shu S."/>
            <person name="Leebens-Mack J."/>
            <person name="Grimwood J."/>
            <person name="Schmutz J."/>
            <person name="Soltis P."/>
            <person name="Soltis D."/>
            <person name="Chen Z.-H."/>
        </authorList>
    </citation>
    <scope>NUCLEOTIDE SEQUENCE</scope>
    <source>
        <strain evidence="4">Whitten #5841</strain>
        <tissue evidence="4">Leaf</tissue>
    </source>
</reference>
<evidence type="ECO:0000313" key="4">
    <source>
        <dbReference type="EMBL" id="KAH7373065.1"/>
    </source>
</evidence>
<dbReference type="GO" id="GO:0001786">
    <property type="term" value="F:phosphatidylserine binding"/>
    <property type="evidence" value="ECO:0007669"/>
    <property type="project" value="TreeGrafter"/>
</dbReference>
<dbReference type="GO" id="GO:0005886">
    <property type="term" value="C:plasma membrane"/>
    <property type="evidence" value="ECO:0007669"/>
    <property type="project" value="TreeGrafter"/>
</dbReference>
<accession>A0A8T2SXE9</accession>
<evidence type="ECO:0000313" key="5">
    <source>
        <dbReference type="Proteomes" id="UP000825935"/>
    </source>
</evidence>
<organism evidence="4 5">
    <name type="scientific">Ceratopteris richardii</name>
    <name type="common">Triangle waterfern</name>
    <dbReference type="NCBI Taxonomy" id="49495"/>
    <lineage>
        <taxon>Eukaryota</taxon>
        <taxon>Viridiplantae</taxon>
        <taxon>Streptophyta</taxon>
        <taxon>Embryophyta</taxon>
        <taxon>Tracheophyta</taxon>
        <taxon>Polypodiopsida</taxon>
        <taxon>Polypodiidae</taxon>
        <taxon>Polypodiales</taxon>
        <taxon>Pteridineae</taxon>
        <taxon>Pteridaceae</taxon>
        <taxon>Parkerioideae</taxon>
        <taxon>Ceratopteris</taxon>
    </lineage>
</organism>
<evidence type="ECO:0000256" key="2">
    <source>
        <dbReference type="ARBA" id="ARBA00022737"/>
    </source>
</evidence>
<keyword evidence="3" id="KW-0041">Annexin</keyword>
<dbReference type="PANTHER" id="PTHR10502">
    <property type="entry name" value="ANNEXIN"/>
    <property type="match status" value="1"/>
</dbReference>
<dbReference type="Gene3D" id="1.10.220.10">
    <property type="entry name" value="Annexin"/>
    <property type="match status" value="4"/>
</dbReference>